<dbReference type="Proteomes" id="UP001181046">
    <property type="component" value="Unassembled WGS sequence"/>
</dbReference>
<feature type="chain" id="PRO_5047179688" evidence="2">
    <location>
        <begin position="24"/>
        <end position="248"/>
    </location>
</feature>
<comment type="caution">
    <text evidence="4">The sequence shown here is derived from an EMBL/GenBank/DDBJ whole genome shotgun (WGS) entry which is preliminary data.</text>
</comment>
<evidence type="ECO:0000313" key="5">
    <source>
        <dbReference type="Proteomes" id="UP001181046"/>
    </source>
</evidence>
<accession>A0ABU3FCQ8</accession>
<evidence type="ECO:0000313" key="4">
    <source>
        <dbReference type="EMBL" id="MDT2760459.1"/>
    </source>
</evidence>
<gene>
    <name evidence="4" type="ORF">P7H27_11870</name>
</gene>
<keyword evidence="2" id="KW-0732">Signal</keyword>
<dbReference type="InterPro" id="IPR027994">
    <property type="entry name" value="WxL_dom"/>
</dbReference>
<evidence type="ECO:0000256" key="1">
    <source>
        <dbReference type="SAM" id="MobiDB-lite"/>
    </source>
</evidence>
<feature type="domain" description="WxL" evidence="3">
    <location>
        <begin position="23"/>
        <end position="246"/>
    </location>
</feature>
<organism evidence="4 5">
    <name type="scientific">Enterococcus xiangfangensis</name>
    <dbReference type="NCBI Taxonomy" id="1296537"/>
    <lineage>
        <taxon>Bacteria</taxon>
        <taxon>Bacillati</taxon>
        <taxon>Bacillota</taxon>
        <taxon>Bacilli</taxon>
        <taxon>Lactobacillales</taxon>
        <taxon>Enterococcaceae</taxon>
        <taxon>Enterococcus</taxon>
    </lineage>
</organism>
<name>A0ABU3FCQ8_9ENTE</name>
<reference evidence="4" key="1">
    <citation type="submission" date="2023-03" db="EMBL/GenBank/DDBJ databases">
        <authorList>
            <person name="Shen W."/>
            <person name="Cai J."/>
        </authorList>
    </citation>
    <scope>NUCLEOTIDE SEQUENCE</scope>
    <source>
        <strain evidence="4">P66-3</strain>
    </source>
</reference>
<evidence type="ECO:0000259" key="3">
    <source>
        <dbReference type="Pfam" id="PF13731"/>
    </source>
</evidence>
<evidence type="ECO:0000256" key="2">
    <source>
        <dbReference type="SAM" id="SignalP"/>
    </source>
</evidence>
<feature type="region of interest" description="Disordered" evidence="1">
    <location>
        <begin position="31"/>
        <end position="69"/>
    </location>
</feature>
<keyword evidence="5" id="KW-1185">Reference proteome</keyword>
<sequence length="248" mass="26849">MKRILLVTGLLVTLIAAPAVSTAAMYPSDGRVQFVPNNDQTPPVDPTDPQEPVNPETPGGQPPEAGQAGPLSIDFASSFSFGVNRISNKDQIYYADAQTYRDTAHLTPNYVQVTDNRGTASGWVLTVKQLQQFQADNAALEGAFVSFGNPHVNSNSTDSLAPAALAVKALLPNSSETQVMTADKTEGAGTWEDYWGEVTDLAQEKPDGHFYTRKVTKAIQLHVPGKTVKLPKTYRTTFVWSLKEIPSN</sequence>
<feature type="compositionally biased region" description="Low complexity" evidence="1">
    <location>
        <begin position="56"/>
        <end position="69"/>
    </location>
</feature>
<dbReference type="RefSeq" id="WP_311830417.1">
    <property type="nucleotide sequence ID" value="NZ_JARQAJ010000008.1"/>
</dbReference>
<protein>
    <submittedName>
        <fullName evidence="4">WxL domain-containing protein</fullName>
    </submittedName>
</protein>
<proteinExistence type="predicted"/>
<dbReference type="EMBL" id="JARQAJ010000008">
    <property type="protein sequence ID" value="MDT2760459.1"/>
    <property type="molecule type" value="Genomic_DNA"/>
</dbReference>
<feature type="signal peptide" evidence="2">
    <location>
        <begin position="1"/>
        <end position="23"/>
    </location>
</feature>
<dbReference type="Pfam" id="PF13731">
    <property type="entry name" value="WxL"/>
    <property type="match status" value="1"/>
</dbReference>